<proteinExistence type="predicted"/>
<evidence type="ECO:0000313" key="3">
    <source>
        <dbReference type="Proteomes" id="UP000318138"/>
    </source>
</evidence>
<keyword evidence="1" id="KW-0472">Membrane</keyword>
<feature type="transmembrane region" description="Helical" evidence="1">
    <location>
        <begin position="107"/>
        <end position="130"/>
    </location>
</feature>
<dbReference type="Pfam" id="PF04854">
    <property type="entry name" value="DUF624"/>
    <property type="match status" value="1"/>
</dbReference>
<dbReference type="EMBL" id="CP041372">
    <property type="protein sequence ID" value="QKS72845.1"/>
    <property type="molecule type" value="Genomic_DNA"/>
</dbReference>
<name>A0A859FJD9_9BACI</name>
<dbReference type="KEGG" id="psua:FLK61_40285"/>
<dbReference type="Proteomes" id="UP000318138">
    <property type="component" value="Chromosome"/>
</dbReference>
<protein>
    <submittedName>
        <fullName evidence="2">DUF624 domain-containing protein</fullName>
    </submittedName>
</protein>
<feature type="transmembrane region" description="Helical" evidence="1">
    <location>
        <begin position="23"/>
        <end position="44"/>
    </location>
</feature>
<accession>A0A859FJD9</accession>
<organism evidence="2 3">
    <name type="scientific">Paenalkalicoccus suaedae</name>
    <dbReference type="NCBI Taxonomy" id="2592382"/>
    <lineage>
        <taxon>Bacteria</taxon>
        <taxon>Bacillati</taxon>
        <taxon>Bacillota</taxon>
        <taxon>Bacilli</taxon>
        <taxon>Bacillales</taxon>
        <taxon>Bacillaceae</taxon>
        <taxon>Paenalkalicoccus</taxon>
    </lineage>
</organism>
<feature type="transmembrane region" description="Helical" evidence="1">
    <location>
        <begin position="174"/>
        <end position="196"/>
    </location>
</feature>
<dbReference type="InterPro" id="IPR006938">
    <property type="entry name" value="DUF624"/>
</dbReference>
<dbReference type="AlphaFoldDB" id="A0A859FJD9"/>
<evidence type="ECO:0000256" key="1">
    <source>
        <dbReference type="SAM" id="Phobius"/>
    </source>
</evidence>
<evidence type="ECO:0000313" key="2">
    <source>
        <dbReference type="EMBL" id="QKS72845.1"/>
    </source>
</evidence>
<gene>
    <name evidence="2" type="ORF">FLK61_40285</name>
</gene>
<sequence>MTNITGVIFTSLGGFMKLVKLNLLFIVAVIAGLGVFSFFPALVAMTAVTKSWARGEDVPIFRKFMEVFRSRYKRAQLFGVMTTVVAVILIVDIVALRTVQTAWSDALIVALFGITFLSIAFSVFTIQLLVDVPFKQAMKRAFFTMMACLHWCVVLILGLTAIAATVLFYPVSLLFLPCACMALWSTCITQIAFMSVEKRAERFNQETVSS</sequence>
<keyword evidence="1" id="KW-1133">Transmembrane helix</keyword>
<keyword evidence="3" id="KW-1185">Reference proteome</keyword>
<keyword evidence="1" id="KW-0812">Transmembrane</keyword>
<feature type="transmembrane region" description="Helical" evidence="1">
    <location>
        <begin position="75"/>
        <end position="95"/>
    </location>
</feature>
<reference evidence="3" key="1">
    <citation type="submission" date="2019-07" db="EMBL/GenBank/DDBJ databases">
        <title>Bacillus alkalisoli sp. nov. isolated from saline soil.</title>
        <authorList>
            <person name="Sun J.-Q."/>
            <person name="Xu L."/>
        </authorList>
    </citation>
    <scope>NUCLEOTIDE SEQUENCE [LARGE SCALE GENOMIC DNA]</scope>
    <source>
        <strain evidence="3">M4U3P1</strain>
    </source>
</reference>
<feature type="transmembrane region" description="Helical" evidence="1">
    <location>
        <begin position="142"/>
        <end position="168"/>
    </location>
</feature>
<dbReference type="RefSeq" id="WP_176010812.1">
    <property type="nucleotide sequence ID" value="NZ_CP041372.2"/>
</dbReference>